<dbReference type="Proteomes" id="UP001597158">
    <property type="component" value="Unassembled WGS sequence"/>
</dbReference>
<evidence type="ECO:0000313" key="4">
    <source>
        <dbReference type="EMBL" id="MFD1264359.1"/>
    </source>
</evidence>
<comment type="caution">
    <text evidence="4">The sequence shown here is derived from an EMBL/GenBank/DDBJ whole genome shotgun (WGS) entry which is preliminary data.</text>
</comment>
<name>A0ABW3WET8_9RHOO</name>
<dbReference type="InterPro" id="IPR007730">
    <property type="entry name" value="SPOR-like_dom"/>
</dbReference>
<accession>A0ABW3WET8</accession>
<evidence type="ECO:0000259" key="3">
    <source>
        <dbReference type="PROSITE" id="PS51724"/>
    </source>
</evidence>
<dbReference type="EMBL" id="JBHTMC010000024">
    <property type="protein sequence ID" value="MFD1264359.1"/>
    <property type="molecule type" value="Genomic_DNA"/>
</dbReference>
<evidence type="ECO:0000256" key="1">
    <source>
        <dbReference type="SAM" id="MobiDB-lite"/>
    </source>
</evidence>
<feature type="compositionally biased region" description="Low complexity" evidence="1">
    <location>
        <begin position="126"/>
        <end position="143"/>
    </location>
</feature>
<gene>
    <name evidence="4" type="ORF">ACFQ4M_12265</name>
</gene>
<sequence length="236" mass="24266">MSDADNLDIKKRARRRLVGAVALALLAAIVLPMMMDPEPHPSVQDIQITIPDRAAAPALKRPAAPAESVAAVPPAVSEDDDVAADGPQLVAVDPVEPPPAEKTPAAPPPAPATTARPPAVAPQAPPVRQEASPAAKPAPSRAATDADEEARVRAILSGQPVPPRGEAFVIQVGAFSDAAKAARLADELKAQGFQAFTERSGSVTRVRVGPITGRQAADSVAARLKASGHQAVLQPR</sequence>
<dbReference type="PANTHER" id="PTHR38687:SF1">
    <property type="entry name" value="CELL DIVISION PROTEIN DEDD"/>
    <property type="match status" value="1"/>
</dbReference>
<dbReference type="PROSITE" id="PS51724">
    <property type="entry name" value="SPOR"/>
    <property type="match status" value="1"/>
</dbReference>
<dbReference type="InterPro" id="IPR052521">
    <property type="entry name" value="Cell_div_SPOR-domain"/>
</dbReference>
<proteinExistence type="predicted"/>
<feature type="compositionally biased region" description="Pro residues" evidence="1">
    <location>
        <begin position="95"/>
        <end position="111"/>
    </location>
</feature>
<keyword evidence="2" id="KW-1133">Transmembrane helix</keyword>
<feature type="compositionally biased region" description="Low complexity" evidence="1">
    <location>
        <begin position="56"/>
        <end position="76"/>
    </location>
</feature>
<evidence type="ECO:0000313" key="5">
    <source>
        <dbReference type="Proteomes" id="UP001597158"/>
    </source>
</evidence>
<keyword evidence="2" id="KW-0812">Transmembrane</keyword>
<dbReference type="SUPFAM" id="SSF110997">
    <property type="entry name" value="Sporulation related repeat"/>
    <property type="match status" value="1"/>
</dbReference>
<keyword evidence="5" id="KW-1185">Reference proteome</keyword>
<dbReference type="PANTHER" id="PTHR38687">
    <property type="entry name" value="CELL DIVISION PROTEIN DEDD-RELATED"/>
    <property type="match status" value="1"/>
</dbReference>
<keyword evidence="2" id="KW-0472">Membrane</keyword>
<protein>
    <submittedName>
        <fullName evidence="4">SPOR domain-containing protein</fullName>
    </submittedName>
</protein>
<organism evidence="4 5">
    <name type="scientific">Thauera mechernichensis</name>
    <dbReference type="NCBI Taxonomy" id="82788"/>
    <lineage>
        <taxon>Bacteria</taxon>
        <taxon>Pseudomonadati</taxon>
        <taxon>Pseudomonadota</taxon>
        <taxon>Betaproteobacteria</taxon>
        <taxon>Rhodocyclales</taxon>
        <taxon>Zoogloeaceae</taxon>
        <taxon>Thauera</taxon>
    </lineage>
</organism>
<reference evidence="5" key="1">
    <citation type="journal article" date="2019" name="Int. J. Syst. Evol. Microbiol.">
        <title>The Global Catalogue of Microorganisms (GCM) 10K type strain sequencing project: providing services to taxonomists for standard genome sequencing and annotation.</title>
        <authorList>
            <consortium name="The Broad Institute Genomics Platform"/>
            <consortium name="The Broad Institute Genome Sequencing Center for Infectious Disease"/>
            <person name="Wu L."/>
            <person name="Ma J."/>
        </authorList>
    </citation>
    <scope>NUCLEOTIDE SEQUENCE [LARGE SCALE GENOMIC DNA]</scope>
    <source>
        <strain evidence="5">CCUG 48884</strain>
    </source>
</reference>
<dbReference type="Gene3D" id="3.30.70.1070">
    <property type="entry name" value="Sporulation related repeat"/>
    <property type="match status" value="1"/>
</dbReference>
<feature type="region of interest" description="Disordered" evidence="1">
    <location>
        <begin position="56"/>
        <end position="149"/>
    </location>
</feature>
<dbReference type="InterPro" id="IPR036680">
    <property type="entry name" value="SPOR-like_sf"/>
</dbReference>
<feature type="transmembrane region" description="Helical" evidence="2">
    <location>
        <begin position="17"/>
        <end position="35"/>
    </location>
</feature>
<evidence type="ECO:0000256" key="2">
    <source>
        <dbReference type="SAM" id="Phobius"/>
    </source>
</evidence>
<feature type="domain" description="SPOR" evidence="3">
    <location>
        <begin position="162"/>
        <end position="236"/>
    </location>
</feature>
<dbReference type="Pfam" id="PF05036">
    <property type="entry name" value="SPOR"/>
    <property type="match status" value="1"/>
</dbReference>
<dbReference type="RefSeq" id="WP_002935750.1">
    <property type="nucleotide sequence ID" value="NZ_JARQZE010000002.1"/>
</dbReference>